<gene>
    <name evidence="2" type="ORF">FEK35_23255</name>
</gene>
<feature type="transmembrane region" description="Helical" evidence="1">
    <location>
        <begin position="21"/>
        <end position="43"/>
    </location>
</feature>
<dbReference type="Proteomes" id="UP000308349">
    <property type="component" value="Unassembled WGS sequence"/>
</dbReference>
<feature type="transmembrane region" description="Helical" evidence="1">
    <location>
        <begin position="49"/>
        <end position="70"/>
    </location>
</feature>
<evidence type="ECO:0000313" key="3">
    <source>
        <dbReference type="Proteomes" id="UP000308349"/>
    </source>
</evidence>
<reference evidence="2 3" key="1">
    <citation type="submission" date="2019-05" db="EMBL/GenBank/DDBJ databases">
        <title>Genomes sequences of two Nocardia cyriacigeorgica environmental isolates, type strains Nocardia asteroides ATCC 19247 and Nocardia cyriacigeorgica DSM 44484.</title>
        <authorList>
            <person name="Vautrin F."/>
            <person name="Bergeron E."/>
            <person name="Dubost A."/>
            <person name="Abrouk D."/>
            <person name="Rodriguez Nava V."/>
            <person name="Pujic P."/>
        </authorList>
    </citation>
    <scope>NUCLEOTIDE SEQUENCE [LARGE SCALE GENOMIC DNA]</scope>
    <source>
        <strain evidence="2 3">EML 1456</strain>
    </source>
</reference>
<sequence>MRDSEGTAIGLVEDVRRIRRAAVMIPVAVFLVLAMVTFAAAPGSMVGRLLLIGVDGAFLAVFGTLGLYAARVAR</sequence>
<organism evidence="2 3">
    <name type="scientific">Nocardia cyriacigeorgica</name>
    <dbReference type="NCBI Taxonomy" id="135487"/>
    <lineage>
        <taxon>Bacteria</taxon>
        <taxon>Bacillati</taxon>
        <taxon>Actinomycetota</taxon>
        <taxon>Actinomycetes</taxon>
        <taxon>Mycobacteriales</taxon>
        <taxon>Nocardiaceae</taxon>
        <taxon>Nocardia</taxon>
    </lineage>
</organism>
<dbReference type="AlphaFoldDB" id="A0A5R8P8G7"/>
<dbReference type="EMBL" id="VBUU01000029">
    <property type="protein sequence ID" value="TLG01780.1"/>
    <property type="molecule type" value="Genomic_DNA"/>
</dbReference>
<comment type="caution">
    <text evidence="2">The sequence shown here is derived from an EMBL/GenBank/DDBJ whole genome shotgun (WGS) entry which is preliminary data.</text>
</comment>
<accession>A0A5R8P8G7</accession>
<keyword evidence="1" id="KW-0812">Transmembrane</keyword>
<dbReference type="RefSeq" id="WP_138457979.1">
    <property type="nucleotide sequence ID" value="NZ_VBUU01000029.1"/>
</dbReference>
<proteinExistence type="predicted"/>
<protein>
    <submittedName>
        <fullName evidence="2">Uncharacterized protein</fullName>
    </submittedName>
</protein>
<evidence type="ECO:0000256" key="1">
    <source>
        <dbReference type="SAM" id="Phobius"/>
    </source>
</evidence>
<name>A0A5R8P8G7_9NOCA</name>
<keyword evidence="1" id="KW-0472">Membrane</keyword>
<keyword evidence="1" id="KW-1133">Transmembrane helix</keyword>
<evidence type="ECO:0000313" key="2">
    <source>
        <dbReference type="EMBL" id="TLG01780.1"/>
    </source>
</evidence>